<dbReference type="PANTHER" id="PTHR45080:SF33">
    <property type="entry name" value="IG-LIKE DOMAIN-CONTAINING PROTEIN"/>
    <property type="match status" value="1"/>
</dbReference>
<dbReference type="GO" id="GO:0007156">
    <property type="term" value="P:homophilic cell adhesion via plasma membrane adhesion molecules"/>
    <property type="evidence" value="ECO:0007669"/>
    <property type="project" value="TreeGrafter"/>
</dbReference>
<evidence type="ECO:0000259" key="4">
    <source>
        <dbReference type="PROSITE" id="PS50835"/>
    </source>
</evidence>
<dbReference type="PROSITE" id="PS50835">
    <property type="entry name" value="IG_LIKE"/>
    <property type="match status" value="3"/>
</dbReference>
<dbReference type="InterPro" id="IPR036179">
    <property type="entry name" value="Ig-like_dom_sf"/>
</dbReference>
<dbReference type="InterPro" id="IPR050958">
    <property type="entry name" value="Cell_Adh-Cytoskel_Orgn"/>
</dbReference>
<dbReference type="PANTHER" id="PTHR45080">
    <property type="entry name" value="CONTACTIN 5"/>
    <property type="match status" value="1"/>
</dbReference>
<dbReference type="CDD" id="cd00096">
    <property type="entry name" value="Ig"/>
    <property type="match status" value="2"/>
</dbReference>
<dbReference type="SMART" id="SM00408">
    <property type="entry name" value="IGc2"/>
    <property type="match status" value="3"/>
</dbReference>
<dbReference type="InterPro" id="IPR003598">
    <property type="entry name" value="Ig_sub2"/>
</dbReference>
<dbReference type="Pfam" id="PF07679">
    <property type="entry name" value="I-set"/>
    <property type="match status" value="1"/>
</dbReference>
<dbReference type="FunFam" id="2.60.40.10:FF:001233">
    <property type="entry name" value="Uncharacterized protein, isoform B"/>
    <property type="match status" value="1"/>
</dbReference>
<accession>A0A0A9WV33</accession>
<proteinExistence type="predicted"/>
<evidence type="ECO:0000256" key="2">
    <source>
        <dbReference type="ARBA" id="ARBA00023319"/>
    </source>
</evidence>
<name>A0A0A9WV33_LYGHE</name>
<feature type="domain" description="Ig-like" evidence="4">
    <location>
        <begin position="43"/>
        <end position="131"/>
    </location>
</feature>
<protein>
    <submittedName>
        <fullName evidence="5">Neurotrimin</fullName>
    </submittedName>
</protein>
<dbReference type="InterPro" id="IPR007110">
    <property type="entry name" value="Ig-like_dom"/>
</dbReference>
<dbReference type="InterPro" id="IPR013098">
    <property type="entry name" value="Ig_I-set"/>
</dbReference>
<reference evidence="5" key="2">
    <citation type="submission" date="2014-07" db="EMBL/GenBank/DDBJ databases">
        <authorList>
            <person name="Hull J."/>
        </authorList>
    </citation>
    <scope>NUCLEOTIDE SEQUENCE</scope>
</reference>
<dbReference type="EMBL" id="GBHO01034909">
    <property type="protein sequence ID" value="JAG08695.1"/>
    <property type="molecule type" value="Transcribed_RNA"/>
</dbReference>
<dbReference type="CDD" id="cd00063">
    <property type="entry name" value="FN3"/>
    <property type="match status" value="1"/>
</dbReference>
<dbReference type="GO" id="GO:0008046">
    <property type="term" value="F:axon guidance receptor activity"/>
    <property type="evidence" value="ECO:0007669"/>
    <property type="project" value="TreeGrafter"/>
</dbReference>
<dbReference type="SMART" id="SM00409">
    <property type="entry name" value="IG"/>
    <property type="match status" value="3"/>
</dbReference>
<sequence>MKVSTILFLCTIGYPAAQGALRARTTVVLPTMPTQVTMPASTPYFMTEGQTFKVMAGDTVTLPCEAENTGTFKQAWKRDIAILTAGDVKVSPDSRLRLTLNNYNLEIRNVALKDAGEYVCQVATLQPMEITHVLEILVPPKIVQVSGGGLVEVKRGTKVTLECKATGNPPPVITWTRKNDLVMAGKKSVESTTLTIDETTRHHAGIYVCSADNGVGSPIKKEITLNILYSPEIEVERSWVHGGIGVEAHLVCLVHAYPPADVKWYRSTLRLEPTERHRIESRGSRHQLIFNSVQKEDFANYTCQADNVQGRTRQDVILSGKPHQGVIISPDVAKSRDSYNISWTITSYAAIDEYRLYFRKAPVDSTPSNAIENDPVTSKKSLRKSAAHGFKEWTDIVIQGDESDQEEKSLTHEKSYLIRALEPSTQYEAKLQARNVFGWNQMSDTFRFTTRGMDGISREPTPEAILPEAEMRDLGVKAKDSSIEERASWLLIALTLSLIL</sequence>
<keyword evidence="1" id="KW-0677">Repeat</keyword>
<keyword evidence="2" id="KW-0393">Immunoglobulin domain</keyword>
<feature type="signal peptide" evidence="3">
    <location>
        <begin position="1"/>
        <end position="19"/>
    </location>
</feature>
<dbReference type="InterPro" id="IPR036116">
    <property type="entry name" value="FN3_sf"/>
</dbReference>
<dbReference type="Pfam" id="PF13927">
    <property type="entry name" value="Ig_3"/>
    <property type="match status" value="2"/>
</dbReference>
<dbReference type="GO" id="GO:0005886">
    <property type="term" value="C:plasma membrane"/>
    <property type="evidence" value="ECO:0007669"/>
    <property type="project" value="TreeGrafter"/>
</dbReference>
<reference evidence="5" key="1">
    <citation type="journal article" date="2014" name="PLoS ONE">
        <title>Transcriptome-Based Identification of ABC Transporters in the Western Tarnished Plant Bug Lygus hesperus.</title>
        <authorList>
            <person name="Hull J.J."/>
            <person name="Chaney K."/>
            <person name="Geib S.M."/>
            <person name="Fabrick J.A."/>
            <person name="Brent C.S."/>
            <person name="Walsh D."/>
            <person name="Lavine L.C."/>
        </authorList>
    </citation>
    <scope>NUCLEOTIDE SEQUENCE</scope>
</reference>
<dbReference type="AlphaFoldDB" id="A0A0A9WV33"/>
<dbReference type="Gene3D" id="2.60.40.10">
    <property type="entry name" value="Immunoglobulins"/>
    <property type="match status" value="4"/>
</dbReference>
<dbReference type="GO" id="GO:0050808">
    <property type="term" value="P:synapse organization"/>
    <property type="evidence" value="ECO:0007669"/>
    <property type="project" value="TreeGrafter"/>
</dbReference>
<dbReference type="GO" id="GO:0030424">
    <property type="term" value="C:axon"/>
    <property type="evidence" value="ECO:0007669"/>
    <property type="project" value="TreeGrafter"/>
</dbReference>
<dbReference type="InterPro" id="IPR003961">
    <property type="entry name" value="FN3_dom"/>
</dbReference>
<dbReference type="SUPFAM" id="SSF48726">
    <property type="entry name" value="Immunoglobulin"/>
    <property type="match status" value="3"/>
</dbReference>
<feature type="domain" description="Ig-like" evidence="4">
    <location>
        <begin position="231"/>
        <end position="319"/>
    </location>
</feature>
<organism evidence="5">
    <name type="scientific">Lygus hesperus</name>
    <name type="common">Western plant bug</name>
    <dbReference type="NCBI Taxonomy" id="30085"/>
    <lineage>
        <taxon>Eukaryota</taxon>
        <taxon>Metazoa</taxon>
        <taxon>Ecdysozoa</taxon>
        <taxon>Arthropoda</taxon>
        <taxon>Hexapoda</taxon>
        <taxon>Insecta</taxon>
        <taxon>Pterygota</taxon>
        <taxon>Neoptera</taxon>
        <taxon>Paraneoptera</taxon>
        <taxon>Hemiptera</taxon>
        <taxon>Heteroptera</taxon>
        <taxon>Panheteroptera</taxon>
        <taxon>Cimicomorpha</taxon>
        <taxon>Miridae</taxon>
        <taxon>Mirini</taxon>
        <taxon>Lygus</taxon>
    </lineage>
</organism>
<evidence type="ECO:0000256" key="3">
    <source>
        <dbReference type="SAM" id="SignalP"/>
    </source>
</evidence>
<gene>
    <name evidence="5" type="primary">NTM_1</name>
    <name evidence="5" type="ORF">CM83_26031</name>
</gene>
<evidence type="ECO:0000256" key="1">
    <source>
        <dbReference type="ARBA" id="ARBA00022737"/>
    </source>
</evidence>
<dbReference type="InterPro" id="IPR013783">
    <property type="entry name" value="Ig-like_fold"/>
</dbReference>
<keyword evidence="3" id="KW-0732">Signal</keyword>
<feature type="domain" description="Ig-like" evidence="4">
    <location>
        <begin position="140"/>
        <end position="226"/>
    </location>
</feature>
<dbReference type="FunFam" id="2.60.40.10:FF:000877">
    <property type="entry name" value="CLUMA_CG002357, isoform A"/>
    <property type="match status" value="1"/>
</dbReference>
<dbReference type="GO" id="GO:0043025">
    <property type="term" value="C:neuronal cell body"/>
    <property type="evidence" value="ECO:0007669"/>
    <property type="project" value="TreeGrafter"/>
</dbReference>
<feature type="chain" id="PRO_5002069422" evidence="3">
    <location>
        <begin position="20"/>
        <end position="500"/>
    </location>
</feature>
<dbReference type="SUPFAM" id="SSF49265">
    <property type="entry name" value="Fibronectin type III"/>
    <property type="match status" value="1"/>
</dbReference>
<evidence type="ECO:0000313" key="5">
    <source>
        <dbReference type="EMBL" id="JAG08695.1"/>
    </source>
</evidence>
<dbReference type="InterPro" id="IPR003599">
    <property type="entry name" value="Ig_sub"/>
</dbReference>